<protein>
    <submittedName>
        <fullName evidence="1">Uncharacterized protein</fullName>
    </submittedName>
</protein>
<sequence length="187" mass="21485">MAVPAEMTILNLSGKFIMNKPLCDPHDEIFRLQGMGWLKRKAISIATITLKVNHLTDADGLENVNVDQTLTGGIPASSERRPLDWTERQIADPNFGHVVEKMRRIRLDELENEFLKKGWEQDTQENGVLHLWIKSDTPKSGTTWYGDQVWGIEEINGERRYTRHVHFIGPKEEMIDARIVFDYVGSL</sequence>
<proteinExistence type="predicted"/>
<dbReference type="EMBL" id="JBANRG010000020">
    <property type="protein sequence ID" value="KAK7457081.1"/>
    <property type="molecule type" value="Genomic_DNA"/>
</dbReference>
<comment type="caution">
    <text evidence="1">The sequence shown here is derived from an EMBL/GenBank/DDBJ whole genome shotgun (WGS) entry which is preliminary data.</text>
</comment>
<dbReference type="PANTHER" id="PTHR38115:SF1">
    <property type="entry name" value="LIPOCALIN-LIKE DOMAIN-CONTAINING PROTEIN"/>
    <property type="match status" value="1"/>
</dbReference>
<dbReference type="Proteomes" id="UP001498398">
    <property type="component" value="Unassembled WGS sequence"/>
</dbReference>
<accession>A0ABR1JBI8</accession>
<dbReference type="PANTHER" id="PTHR38115">
    <property type="entry name" value="LIPOCALIN-LIKE DOMAIN-CONTAINING PROTEIN"/>
    <property type="match status" value="1"/>
</dbReference>
<keyword evidence="2" id="KW-1185">Reference proteome</keyword>
<gene>
    <name evidence="1" type="ORF">VKT23_010382</name>
</gene>
<name>A0ABR1JBI8_9AGAR</name>
<evidence type="ECO:0000313" key="1">
    <source>
        <dbReference type="EMBL" id="KAK7457081.1"/>
    </source>
</evidence>
<evidence type="ECO:0000313" key="2">
    <source>
        <dbReference type="Proteomes" id="UP001498398"/>
    </source>
</evidence>
<dbReference type="InterPro" id="IPR053037">
    <property type="entry name" value="Pericyclase_pydY-like"/>
</dbReference>
<reference evidence="1 2" key="1">
    <citation type="submission" date="2024-01" db="EMBL/GenBank/DDBJ databases">
        <title>A draft genome for the cacao thread blight pathogen Marasmiellus scandens.</title>
        <authorList>
            <person name="Baruah I.K."/>
            <person name="Leung J."/>
            <person name="Bukari Y."/>
            <person name="Amoako-Attah I."/>
            <person name="Meinhardt L.W."/>
            <person name="Bailey B.A."/>
            <person name="Cohen S.P."/>
        </authorList>
    </citation>
    <scope>NUCLEOTIDE SEQUENCE [LARGE SCALE GENOMIC DNA]</scope>
    <source>
        <strain evidence="1 2">GH-19</strain>
    </source>
</reference>
<organism evidence="1 2">
    <name type="scientific">Marasmiellus scandens</name>
    <dbReference type="NCBI Taxonomy" id="2682957"/>
    <lineage>
        <taxon>Eukaryota</taxon>
        <taxon>Fungi</taxon>
        <taxon>Dikarya</taxon>
        <taxon>Basidiomycota</taxon>
        <taxon>Agaricomycotina</taxon>
        <taxon>Agaricomycetes</taxon>
        <taxon>Agaricomycetidae</taxon>
        <taxon>Agaricales</taxon>
        <taxon>Marasmiineae</taxon>
        <taxon>Omphalotaceae</taxon>
        <taxon>Marasmiellus</taxon>
    </lineage>
</organism>